<keyword evidence="6 14" id="KW-0808">Transferase</keyword>
<dbReference type="PROSITE" id="PS50885">
    <property type="entry name" value="HAMP"/>
    <property type="match status" value="1"/>
</dbReference>
<dbReference type="Gene3D" id="6.10.340.10">
    <property type="match status" value="1"/>
</dbReference>
<evidence type="ECO:0000259" key="16">
    <source>
        <dbReference type="PROSITE" id="PS50109"/>
    </source>
</evidence>
<dbReference type="InterPro" id="IPR004358">
    <property type="entry name" value="Sig_transdc_His_kin-like_C"/>
</dbReference>
<evidence type="ECO:0000256" key="11">
    <source>
        <dbReference type="ARBA" id="ARBA00022989"/>
    </source>
</evidence>
<dbReference type="InterPro" id="IPR006290">
    <property type="entry name" value="CztS_silS_copS"/>
</dbReference>
<comment type="function">
    <text evidence="14">Member of a two-component regulatory system.</text>
</comment>
<dbReference type="InterPro" id="IPR003661">
    <property type="entry name" value="HisK_dim/P_dom"/>
</dbReference>
<dbReference type="EC" id="2.7.13.3" evidence="14"/>
<evidence type="ECO:0000256" key="5">
    <source>
        <dbReference type="ARBA" id="ARBA00022553"/>
    </source>
</evidence>
<feature type="compositionally biased region" description="Low complexity" evidence="15">
    <location>
        <begin position="478"/>
        <end position="489"/>
    </location>
</feature>
<accession>A0ABX8UTW0</accession>
<dbReference type="CDD" id="cd06225">
    <property type="entry name" value="HAMP"/>
    <property type="match status" value="1"/>
</dbReference>
<dbReference type="Pfam" id="PF02518">
    <property type="entry name" value="HATPase_c"/>
    <property type="match status" value="1"/>
</dbReference>
<dbReference type="GO" id="GO:0004673">
    <property type="term" value="F:protein histidine kinase activity"/>
    <property type="evidence" value="ECO:0007669"/>
    <property type="project" value="UniProtKB-EC"/>
</dbReference>
<dbReference type="CDD" id="cd00075">
    <property type="entry name" value="HATPase"/>
    <property type="match status" value="1"/>
</dbReference>
<keyword evidence="10 14" id="KW-0067">ATP-binding</keyword>
<feature type="domain" description="HAMP" evidence="17">
    <location>
        <begin position="186"/>
        <end position="239"/>
    </location>
</feature>
<evidence type="ECO:0000313" key="19">
    <source>
        <dbReference type="Proteomes" id="UP000826462"/>
    </source>
</evidence>
<keyword evidence="13 14" id="KW-0472">Membrane</keyword>
<evidence type="ECO:0000256" key="3">
    <source>
        <dbReference type="ARBA" id="ARBA00022475"/>
    </source>
</evidence>
<evidence type="ECO:0000256" key="6">
    <source>
        <dbReference type="ARBA" id="ARBA00022679"/>
    </source>
</evidence>
<keyword evidence="9 14" id="KW-0418">Kinase</keyword>
<dbReference type="InterPro" id="IPR003660">
    <property type="entry name" value="HAMP_dom"/>
</dbReference>
<evidence type="ECO:0000313" key="18">
    <source>
        <dbReference type="EMBL" id="QYD70782.1"/>
    </source>
</evidence>
<dbReference type="Pfam" id="PF00512">
    <property type="entry name" value="HisKA"/>
    <property type="match status" value="1"/>
</dbReference>
<dbReference type="SUPFAM" id="SSF55874">
    <property type="entry name" value="ATPase domain of HSP90 chaperone/DNA topoisomerase II/histidine kinase"/>
    <property type="match status" value="1"/>
</dbReference>
<dbReference type="InterPro" id="IPR036890">
    <property type="entry name" value="HATPase_C_sf"/>
</dbReference>
<evidence type="ECO:0000256" key="14">
    <source>
        <dbReference type="RuleBase" id="RU364088"/>
    </source>
</evidence>
<organism evidence="18 19">
    <name type="scientific">Paraburkholderia edwinii</name>
    <dbReference type="NCBI Taxonomy" id="2861782"/>
    <lineage>
        <taxon>Bacteria</taxon>
        <taxon>Pseudomonadati</taxon>
        <taxon>Pseudomonadota</taxon>
        <taxon>Betaproteobacteria</taxon>
        <taxon>Burkholderiales</taxon>
        <taxon>Burkholderiaceae</taxon>
        <taxon>Paraburkholderia</taxon>
    </lineage>
</organism>
<reference evidence="18 19" key="1">
    <citation type="submission" date="2021-07" db="EMBL/GenBank/DDBJ databases">
        <title>Paraburkholderia edwinii protects Aspergillus sp. from phenazines by acting as a toxin sponge.</title>
        <authorList>
            <person name="Dahlstrom K.M."/>
            <person name="Newman D.K."/>
        </authorList>
    </citation>
    <scope>NUCLEOTIDE SEQUENCE [LARGE SCALE GENOMIC DNA]</scope>
    <source>
        <strain evidence="18 19">Pe01</strain>
    </source>
</reference>
<dbReference type="InterPro" id="IPR005467">
    <property type="entry name" value="His_kinase_dom"/>
</dbReference>
<dbReference type="PANTHER" id="PTHR45436:SF3">
    <property type="entry name" value="SENSOR HISTIDINE KINASE HPRS"/>
    <property type="match status" value="1"/>
</dbReference>
<keyword evidence="4 14" id="KW-0997">Cell inner membrane</keyword>
<protein>
    <recommendedName>
        <fullName evidence="14">Sensor protein</fullName>
        <ecNumber evidence="14">2.7.13.3</ecNumber>
    </recommendedName>
</protein>
<feature type="region of interest" description="Disordered" evidence="15">
    <location>
        <begin position="465"/>
        <end position="489"/>
    </location>
</feature>
<comment type="subcellular location">
    <subcellularLocation>
        <location evidence="2 14">Cell inner membrane</location>
    </subcellularLocation>
</comment>
<evidence type="ECO:0000256" key="8">
    <source>
        <dbReference type="ARBA" id="ARBA00022741"/>
    </source>
</evidence>
<dbReference type="SUPFAM" id="SSF47384">
    <property type="entry name" value="Homodimeric domain of signal transducing histidine kinase"/>
    <property type="match status" value="1"/>
</dbReference>
<feature type="transmembrane region" description="Helical" evidence="14">
    <location>
        <begin position="166"/>
        <end position="185"/>
    </location>
</feature>
<comment type="catalytic activity">
    <reaction evidence="1 14">
        <text>ATP + protein L-histidine = ADP + protein N-phospho-L-histidine.</text>
        <dbReference type="EC" id="2.7.13.3"/>
    </reaction>
</comment>
<dbReference type="SMART" id="SM00387">
    <property type="entry name" value="HATPase_c"/>
    <property type="match status" value="1"/>
</dbReference>
<keyword evidence="19" id="KW-1185">Reference proteome</keyword>
<keyword evidence="7 14" id="KW-0812">Transmembrane</keyword>
<dbReference type="InterPro" id="IPR003594">
    <property type="entry name" value="HATPase_dom"/>
</dbReference>
<dbReference type="SMART" id="SM00388">
    <property type="entry name" value="HisKA"/>
    <property type="match status" value="1"/>
</dbReference>
<dbReference type="Proteomes" id="UP000826462">
    <property type="component" value="Chromosome 1"/>
</dbReference>
<evidence type="ECO:0000256" key="7">
    <source>
        <dbReference type="ARBA" id="ARBA00022692"/>
    </source>
</evidence>
<dbReference type="Pfam" id="PF00672">
    <property type="entry name" value="HAMP"/>
    <property type="match status" value="1"/>
</dbReference>
<evidence type="ECO:0000256" key="4">
    <source>
        <dbReference type="ARBA" id="ARBA00022519"/>
    </source>
</evidence>
<keyword evidence="8 14" id="KW-0547">Nucleotide-binding</keyword>
<dbReference type="EMBL" id="CP080095">
    <property type="protein sequence ID" value="QYD70782.1"/>
    <property type="molecule type" value="Genomic_DNA"/>
</dbReference>
<dbReference type="InterPro" id="IPR050428">
    <property type="entry name" value="TCS_sensor_his_kinase"/>
</dbReference>
<evidence type="ECO:0000256" key="12">
    <source>
        <dbReference type="ARBA" id="ARBA00023012"/>
    </source>
</evidence>
<dbReference type="NCBIfam" id="TIGR01386">
    <property type="entry name" value="cztS_silS_copS"/>
    <property type="match status" value="1"/>
</dbReference>
<evidence type="ECO:0000259" key="17">
    <source>
        <dbReference type="PROSITE" id="PS50885"/>
    </source>
</evidence>
<gene>
    <name evidence="18" type="ORF">KZJ38_02545</name>
</gene>
<dbReference type="PROSITE" id="PS50109">
    <property type="entry name" value="HIS_KIN"/>
    <property type="match status" value="1"/>
</dbReference>
<dbReference type="Gene3D" id="3.30.565.10">
    <property type="entry name" value="Histidine kinase-like ATPase, C-terminal domain"/>
    <property type="match status" value="1"/>
</dbReference>
<dbReference type="Gene3D" id="1.10.287.130">
    <property type="match status" value="1"/>
</dbReference>
<evidence type="ECO:0000256" key="9">
    <source>
        <dbReference type="ARBA" id="ARBA00022777"/>
    </source>
</evidence>
<keyword evidence="5" id="KW-0597">Phosphoprotein</keyword>
<feature type="transmembrane region" description="Helical" evidence="14">
    <location>
        <begin position="7"/>
        <end position="27"/>
    </location>
</feature>
<evidence type="ECO:0000256" key="2">
    <source>
        <dbReference type="ARBA" id="ARBA00004533"/>
    </source>
</evidence>
<dbReference type="PRINTS" id="PR00344">
    <property type="entry name" value="BCTRLSENSOR"/>
</dbReference>
<dbReference type="CDD" id="cd00082">
    <property type="entry name" value="HisKA"/>
    <property type="match status" value="1"/>
</dbReference>
<evidence type="ECO:0000256" key="10">
    <source>
        <dbReference type="ARBA" id="ARBA00022840"/>
    </source>
</evidence>
<evidence type="ECO:0000256" key="15">
    <source>
        <dbReference type="SAM" id="MobiDB-lite"/>
    </source>
</evidence>
<dbReference type="PANTHER" id="PTHR45436">
    <property type="entry name" value="SENSOR HISTIDINE KINASE YKOH"/>
    <property type="match status" value="1"/>
</dbReference>
<dbReference type="SUPFAM" id="SSF158472">
    <property type="entry name" value="HAMP domain-like"/>
    <property type="match status" value="1"/>
</dbReference>
<evidence type="ECO:0000256" key="13">
    <source>
        <dbReference type="ARBA" id="ARBA00023136"/>
    </source>
</evidence>
<feature type="domain" description="Histidine kinase" evidence="16">
    <location>
        <begin position="247"/>
        <end position="460"/>
    </location>
</feature>
<proteinExistence type="predicted"/>
<keyword evidence="12 14" id="KW-0902">Two-component regulatory system</keyword>
<evidence type="ECO:0000256" key="1">
    <source>
        <dbReference type="ARBA" id="ARBA00000085"/>
    </source>
</evidence>
<sequence length="489" mass="53107">MSLTTRLALLFALIAFGAMGIVGFALYRQLEAQLVVRDDGALVTRVDQIRTLMHDVDVRDLIREKPQLFANMLGNTESLLVVRMPDGTPLITVNPGHTAVPDVEPVPAGAALSLSAVHHTTQNDGTPFIYVSAAAEGAAGQRDLQIISGRLMAERTKMLADYRDQILFFASLAAVLAALLAYGLARRGMNPLRRLAAQTASIGIGNLSTRIEQRDAPPELDALIGAFNAMLDRLERGFTQLKQVSADMAHDLRTPIGNLLGQTEVGLSQTRDAAYYQRLLGSNFEELQRMSKMIDNMLFLARAEHADHAIERKALSIAEEFMRIVEYFEDLADDRGVRIESRGEGTVFADPLLLRRALGNLLANAVRYAEPGTAISMTAEARADGVALHVENRGPTIPPHHLERLFDRFYRADASRQRSSESSGLGLSIVRSIMQLHGGSGLAQSDAGVTRFTLLFPRQAHAVEAAPDDADGGGGTGTQTAQHTQSPVR</sequence>
<keyword evidence="3 14" id="KW-1003">Cell membrane</keyword>
<keyword evidence="11 14" id="KW-1133">Transmembrane helix</keyword>
<dbReference type="InterPro" id="IPR036097">
    <property type="entry name" value="HisK_dim/P_sf"/>
</dbReference>
<name>A0ABX8UTW0_9BURK</name>
<dbReference type="SMART" id="SM00304">
    <property type="entry name" value="HAMP"/>
    <property type="match status" value="1"/>
</dbReference>